<dbReference type="InterPro" id="IPR003594">
    <property type="entry name" value="HATPase_dom"/>
</dbReference>
<dbReference type="Proteomes" id="UP001501710">
    <property type="component" value="Unassembled WGS sequence"/>
</dbReference>
<name>A0ABP8CQI3_9ACTN</name>
<dbReference type="PANTHER" id="PTHR35526">
    <property type="entry name" value="ANTI-SIGMA-F FACTOR RSBW-RELATED"/>
    <property type="match status" value="1"/>
</dbReference>
<dbReference type="CDD" id="cd16936">
    <property type="entry name" value="HATPase_RsbW-like"/>
    <property type="match status" value="1"/>
</dbReference>
<evidence type="ECO:0000259" key="2">
    <source>
        <dbReference type="Pfam" id="PF13581"/>
    </source>
</evidence>
<dbReference type="SUPFAM" id="SSF55874">
    <property type="entry name" value="ATPase domain of HSP90 chaperone/DNA topoisomerase II/histidine kinase"/>
    <property type="match status" value="1"/>
</dbReference>
<dbReference type="Pfam" id="PF13581">
    <property type="entry name" value="HATPase_c_2"/>
    <property type="match status" value="1"/>
</dbReference>
<organism evidence="3 4">
    <name type="scientific">Actinomadura meridiana</name>
    <dbReference type="NCBI Taxonomy" id="559626"/>
    <lineage>
        <taxon>Bacteria</taxon>
        <taxon>Bacillati</taxon>
        <taxon>Actinomycetota</taxon>
        <taxon>Actinomycetes</taxon>
        <taxon>Streptosporangiales</taxon>
        <taxon>Thermomonosporaceae</taxon>
        <taxon>Actinomadura</taxon>
    </lineage>
</organism>
<comment type="caution">
    <text evidence="3">The sequence shown here is derived from an EMBL/GenBank/DDBJ whole genome shotgun (WGS) entry which is preliminary data.</text>
</comment>
<accession>A0ABP8CQI3</accession>
<dbReference type="Gene3D" id="3.30.565.10">
    <property type="entry name" value="Histidine kinase-like ATPase, C-terminal domain"/>
    <property type="match status" value="1"/>
</dbReference>
<keyword evidence="1" id="KW-0808">Transferase</keyword>
<keyword evidence="1" id="KW-0418">Kinase</keyword>
<dbReference type="RefSeq" id="WP_344907448.1">
    <property type="nucleotide sequence ID" value="NZ_BAABAS010000029.1"/>
</dbReference>
<evidence type="ECO:0000256" key="1">
    <source>
        <dbReference type="ARBA" id="ARBA00022527"/>
    </source>
</evidence>
<keyword evidence="4" id="KW-1185">Reference proteome</keyword>
<feature type="domain" description="Histidine kinase/HSP90-like ATPase" evidence="2">
    <location>
        <begin position="24"/>
        <end position="129"/>
    </location>
</feature>
<reference evidence="4" key="1">
    <citation type="journal article" date="2019" name="Int. J. Syst. Evol. Microbiol.">
        <title>The Global Catalogue of Microorganisms (GCM) 10K type strain sequencing project: providing services to taxonomists for standard genome sequencing and annotation.</title>
        <authorList>
            <consortium name="The Broad Institute Genomics Platform"/>
            <consortium name="The Broad Institute Genome Sequencing Center for Infectious Disease"/>
            <person name="Wu L."/>
            <person name="Ma J."/>
        </authorList>
    </citation>
    <scope>NUCLEOTIDE SEQUENCE [LARGE SCALE GENOMIC DNA]</scope>
    <source>
        <strain evidence="4">JCM 17440</strain>
    </source>
</reference>
<keyword evidence="1" id="KW-0723">Serine/threonine-protein kinase</keyword>
<evidence type="ECO:0000313" key="3">
    <source>
        <dbReference type="EMBL" id="GAA4242167.1"/>
    </source>
</evidence>
<dbReference type="EMBL" id="BAABAS010000029">
    <property type="protein sequence ID" value="GAA4242167.1"/>
    <property type="molecule type" value="Genomic_DNA"/>
</dbReference>
<proteinExistence type="predicted"/>
<sequence>MPALDQAPEVPTLFLDPNEHAPRRARDFIAKCFCDLGIADDYVGRVVVSELVANVCVHVKIGQIIVRVVEDERDRSVAIEVWDQGEKMPVIVEADECAESGRGLFMMSLLVREWGVRPITEGGKIIWARLDR</sequence>
<evidence type="ECO:0000313" key="4">
    <source>
        <dbReference type="Proteomes" id="UP001501710"/>
    </source>
</evidence>
<dbReference type="InterPro" id="IPR036890">
    <property type="entry name" value="HATPase_C_sf"/>
</dbReference>
<dbReference type="InterPro" id="IPR050267">
    <property type="entry name" value="Anti-sigma-factor_SerPK"/>
</dbReference>
<dbReference type="PANTHER" id="PTHR35526:SF3">
    <property type="entry name" value="ANTI-SIGMA-F FACTOR RSBW"/>
    <property type="match status" value="1"/>
</dbReference>
<protein>
    <recommendedName>
        <fullName evidence="2">Histidine kinase/HSP90-like ATPase domain-containing protein</fullName>
    </recommendedName>
</protein>
<gene>
    <name evidence="3" type="ORF">GCM10022254_74050</name>
</gene>